<sequence length="188" mass="21250">MGSIESTVAHGPIYFNTQPNLQLSLIDANILNALTLNVKTHGVDYMIFPIKLFWWKPILQGPRSVLEDLLNVVTNFDFSHISQNPDRGISIQFADNSYAPHRQCFTNNRLMSFVNHGYNRHSLSSRRIMPAINHISPIEPIYGLARDHSASLHTIESDGNLMVERVNDDASDKDIPSVSEMEFDLNDS</sequence>
<comment type="caution">
    <text evidence="1">The sequence shown here is derived from an EMBL/GenBank/DDBJ whole genome shotgun (WGS) entry which is preliminary data.</text>
</comment>
<organism evidence="1 2">
    <name type="scientific">Solanum commersonii</name>
    <name type="common">Commerson's wild potato</name>
    <name type="synonym">Commerson's nightshade</name>
    <dbReference type="NCBI Taxonomy" id="4109"/>
    <lineage>
        <taxon>Eukaryota</taxon>
        <taxon>Viridiplantae</taxon>
        <taxon>Streptophyta</taxon>
        <taxon>Embryophyta</taxon>
        <taxon>Tracheophyta</taxon>
        <taxon>Spermatophyta</taxon>
        <taxon>Magnoliopsida</taxon>
        <taxon>eudicotyledons</taxon>
        <taxon>Gunneridae</taxon>
        <taxon>Pentapetalae</taxon>
        <taxon>asterids</taxon>
        <taxon>lamiids</taxon>
        <taxon>Solanales</taxon>
        <taxon>Solanaceae</taxon>
        <taxon>Solanoideae</taxon>
        <taxon>Solaneae</taxon>
        <taxon>Solanum</taxon>
    </lineage>
</organism>
<proteinExistence type="predicted"/>
<gene>
    <name evidence="1" type="ORF">H5410_041190</name>
</gene>
<evidence type="ECO:0000313" key="1">
    <source>
        <dbReference type="EMBL" id="KAG5590676.1"/>
    </source>
</evidence>
<protein>
    <submittedName>
        <fullName evidence="1">Uncharacterized protein</fullName>
    </submittedName>
</protein>
<dbReference type="OrthoDB" id="1436172at2759"/>
<dbReference type="AlphaFoldDB" id="A0A9J5XTT2"/>
<evidence type="ECO:0000313" key="2">
    <source>
        <dbReference type="Proteomes" id="UP000824120"/>
    </source>
</evidence>
<name>A0A9J5XTT2_SOLCO</name>
<dbReference type="EMBL" id="JACXVP010000008">
    <property type="protein sequence ID" value="KAG5590676.1"/>
    <property type="molecule type" value="Genomic_DNA"/>
</dbReference>
<dbReference type="Proteomes" id="UP000824120">
    <property type="component" value="Chromosome 8"/>
</dbReference>
<reference evidence="1 2" key="1">
    <citation type="submission" date="2020-09" db="EMBL/GenBank/DDBJ databases">
        <title>De no assembly of potato wild relative species, Solanum commersonii.</title>
        <authorList>
            <person name="Cho K."/>
        </authorList>
    </citation>
    <scope>NUCLEOTIDE SEQUENCE [LARGE SCALE GENOMIC DNA]</scope>
    <source>
        <strain evidence="1">LZ3.2</strain>
        <tissue evidence="1">Leaf</tissue>
    </source>
</reference>
<keyword evidence="2" id="KW-1185">Reference proteome</keyword>
<accession>A0A9J5XTT2</accession>